<reference evidence="2 3" key="1">
    <citation type="submission" date="2020-08" db="EMBL/GenBank/DDBJ databases">
        <title>Plant Genome Project.</title>
        <authorList>
            <person name="Zhang R.-G."/>
        </authorList>
    </citation>
    <scope>NUCLEOTIDE SEQUENCE [LARGE SCALE GENOMIC DNA]</scope>
    <source>
        <tissue evidence="2">Rhizome</tissue>
    </source>
</reference>
<evidence type="ECO:0000313" key="3">
    <source>
        <dbReference type="Proteomes" id="UP000734854"/>
    </source>
</evidence>
<sequence length="125" mass="14521">MSFLASASSFAQRGLAVLGDWVGEDPENHRRHDRLHEKGSWRRPRGSSDWRTIEGRIFVASLPYFDKEMRPFHIIVLEDMKEYISYAPKNGIKAQDCHPFDLLQVFINPKIKNKSHKTALFFEGC</sequence>
<protein>
    <submittedName>
        <fullName evidence="2">Uncharacterized protein</fullName>
    </submittedName>
</protein>
<comment type="caution">
    <text evidence="2">The sequence shown here is derived from an EMBL/GenBank/DDBJ whole genome shotgun (WGS) entry which is preliminary data.</text>
</comment>
<dbReference type="InterPro" id="IPR036821">
    <property type="entry name" value="Peptide_deformylase_sf"/>
</dbReference>
<dbReference type="Gene3D" id="3.90.45.10">
    <property type="entry name" value="Peptide deformylase"/>
    <property type="match status" value="1"/>
</dbReference>
<organism evidence="2 3">
    <name type="scientific">Zingiber officinale</name>
    <name type="common">Ginger</name>
    <name type="synonym">Amomum zingiber</name>
    <dbReference type="NCBI Taxonomy" id="94328"/>
    <lineage>
        <taxon>Eukaryota</taxon>
        <taxon>Viridiplantae</taxon>
        <taxon>Streptophyta</taxon>
        <taxon>Embryophyta</taxon>
        <taxon>Tracheophyta</taxon>
        <taxon>Spermatophyta</taxon>
        <taxon>Magnoliopsida</taxon>
        <taxon>Liliopsida</taxon>
        <taxon>Zingiberales</taxon>
        <taxon>Zingiberaceae</taxon>
        <taxon>Zingiber</taxon>
    </lineage>
</organism>
<proteinExistence type="predicted"/>
<feature type="region of interest" description="Disordered" evidence="1">
    <location>
        <begin position="24"/>
        <end position="48"/>
    </location>
</feature>
<accession>A0A8J5LYM5</accession>
<feature type="compositionally biased region" description="Basic and acidic residues" evidence="1">
    <location>
        <begin position="26"/>
        <end position="48"/>
    </location>
</feature>
<evidence type="ECO:0000256" key="1">
    <source>
        <dbReference type="SAM" id="MobiDB-lite"/>
    </source>
</evidence>
<evidence type="ECO:0000313" key="2">
    <source>
        <dbReference type="EMBL" id="KAG6527614.1"/>
    </source>
</evidence>
<keyword evidence="3" id="KW-1185">Reference proteome</keyword>
<gene>
    <name evidence="2" type="ORF">ZIOFF_009737</name>
</gene>
<dbReference type="AlphaFoldDB" id="A0A8J5LYM5"/>
<name>A0A8J5LYM5_ZINOF</name>
<dbReference type="Proteomes" id="UP000734854">
    <property type="component" value="Unassembled WGS sequence"/>
</dbReference>
<dbReference type="EMBL" id="JACMSC010000003">
    <property type="protein sequence ID" value="KAG6527614.1"/>
    <property type="molecule type" value="Genomic_DNA"/>
</dbReference>